<comment type="caution">
    <text evidence="1">The sequence shown here is derived from an EMBL/GenBank/DDBJ whole genome shotgun (WGS) entry which is preliminary data.</text>
</comment>
<organism evidence="1 2">
    <name type="scientific">Phytophthora palmivora</name>
    <dbReference type="NCBI Taxonomy" id="4796"/>
    <lineage>
        <taxon>Eukaryota</taxon>
        <taxon>Sar</taxon>
        <taxon>Stramenopiles</taxon>
        <taxon>Oomycota</taxon>
        <taxon>Peronosporomycetes</taxon>
        <taxon>Peronosporales</taxon>
        <taxon>Peronosporaceae</taxon>
        <taxon>Phytophthora</taxon>
    </lineage>
</organism>
<keyword evidence="2" id="KW-1185">Reference proteome</keyword>
<reference evidence="1 2" key="1">
    <citation type="journal article" date="2017" name="Genome Biol. Evol.">
        <title>Phytophthora megakarya and P. palmivora, closely related causal agents of cacao black pod rot, underwent increases in genome sizes and gene numbers by different mechanisms.</title>
        <authorList>
            <person name="Ali S.S."/>
            <person name="Shao J."/>
            <person name="Lary D.J."/>
            <person name="Kronmiller B."/>
            <person name="Shen D."/>
            <person name="Strem M.D."/>
            <person name="Amoako-Attah I."/>
            <person name="Akrofi A.Y."/>
            <person name="Begoude B.A."/>
            <person name="Ten Hoopen G.M."/>
            <person name="Coulibaly K."/>
            <person name="Kebe B.I."/>
            <person name="Melnick R.L."/>
            <person name="Guiltinan M.J."/>
            <person name="Tyler B.M."/>
            <person name="Meinhardt L.W."/>
            <person name="Bailey B.A."/>
        </authorList>
    </citation>
    <scope>NUCLEOTIDE SEQUENCE [LARGE SCALE GENOMIC DNA]</scope>
    <source>
        <strain evidence="2">sbr112.9</strain>
    </source>
</reference>
<dbReference type="PANTHER" id="PTHR43686:SF1">
    <property type="entry name" value="AMINOTRAN_5 DOMAIN-CONTAINING PROTEIN"/>
    <property type="match status" value="1"/>
</dbReference>
<name>A0A2P4YH33_9STRA</name>
<protein>
    <submittedName>
        <fullName evidence="1">Uncharacterized protein</fullName>
    </submittedName>
</protein>
<dbReference type="AlphaFoldDB" id="A0A2P4YH33"/>
<sequence length="247" mass="27811">MAEVEYVLTAVNFVATDGWKFLPQYKFNHKSGVWKHWTRFTKFPDRKWISHFATTLEEKTRSKSLDDDEETLAAHRAENLVEARRLADEVSAKSVPLHRRLYLTGTIQARRAGFAEDVITKKKVYSTKPTEPVRGTIKLAENKPYQPARYLSGELAGQWKDESTPSIAPAPTCGLTSCCPVPPAPAISNGTNHAKAFVATNSRETGGKYPLRSTNGTDALVRDYQRWMGGVDIHDQLRMQRYSIQLA</sequence>
<evidence type="ECO:0000313" key="2">
    <source>
        <dbReference type="Proteomes" id="UP000237271"/>
    </source>
</evidence>
<evidence type="ECO:0000313" key="1">
    <source>
        <dbReference type="EMBL" id="POM77104.1"/>
    </source>
</evidence>
<dbReference type="PANTHER" id="PTHR43686">
    <property type="entry name" value="SULFURTRANSFERASE-RELATED"/>
    <property type="match status" value="1"/>
</dbReference>
<accession>A0A2P4YH33</accession>
<dbReference type="OrthoDB" id="117306at2759"/>
<proteinExistence type="predicted"/>
<gene>
    <name evidence="1" type="ORF">PHPALM_5565</name>
</gene>
<dbReference type="EMBL" id="NCKW01002954">
    <property type="protein sequence ID" value="POM77104.1"/>
    <property type="molecule type" value="Genomic_DNA"/>
</dbReference>
<dbReference type="Proteomes" id="UP000237271">
    <property type="component" value="Unassembled WGS sequence"/>
</dbReference>